<feature type="region of interest" description="Disordered" evidence="1">
    <location>
        <begin position="29"/>
        <end position="66"/>
    </location>
</feature>
<evidence type="ECO:0000313" key="4">
    <source>
        <dbReference type="RefSeq" id="XP_018460325.1"/>
    </source>
</evidence>
<feature type="domain" description="Myb-like" evidence="2">
    <location>
        <begin position="59"/>
        <end position="131"/>
    </location>
</feature>
<dbReference type="InterPro" id="IPR001005">
    <property type="entry name" value="SANT/Myb"/>
</dbReference>
<feature type="compositionally biased region" description="Polar residues" evidence="1">
    <location>
        <begin position="29"/>
        <end position="57"/>
    </location>
</feature>
<dbReference type="OrthoDB" id="1418084at2759"/>
<gene>
    <name evidence="4" type="primary">LOC108831264</name>
</gene>
<reference evidence="3" key="1">
    <citation type="journal article" date="2019" name="Database">
        <title>The radish genome database (RadishGD): an integrated information resource for radish genomics.</title>
        <authorList>
            <person name="Yu H.J."/>
            <person name="Baek S."/>
            <person name="Lee Y.J."/>
            <person name="Cho A."/>
            <person name="Mun J.H."/>
        </authorList>
    </citation>
    <scope>NUCLEOTIDE SEQUENCE [LARGE SCALE GENOMIC DNA]</scope>
    <source>
        <strain evidence="3">cv. WK10039</strain>
    </source>
</reference>
<dbReference type="Proteomes" id="UP000504610">
    <property type="component" value="Chromosome 4"/>
</dbReference>
<sequence length="144" mass="16305">MDSPNNPNSQAPSYFSLLNFPYDSFSGNLNFGSSQNLNPPQYHAPTQSQATPDSQDTPLERRERRQWSSADDLVLVSGWLNTSKDVIVGNDQRSGTFWQRIADYYASSDHVLNGAEGRTIDNCKQRWGRISRDVSHSVERMHVL</sequence>
<organism evidence="3 4">
    <name type="scientific">Raphanus sativus</name>
    <name type="common">Radish</name>
    <name type="synonym">Raphanus raphanistrum var. sativus</name>
    <dbReference type="NCBI Taxonomy" id="3726"/>
    <lineage>
        <taxon>Eukaryota</taxon>
        <taxon>Viridiplantae</taxon>
        <taxon>Streptophyta</taxon>
        <taxon>Embryophyta</taxon>
        <taxon>Tracheophyta</taxon>
        <taxon>Spermatophyta</taxon>
        <taxon>Magnoliopsida</taxon>
        <taxon>eudicotyledons</taxon>
        <taxon>Gunneridae</taxon>
        <taxon>Pentapetalae</taxon>
        <taxon>rosids</taxon>
        <taxon>malvids</taxon>
        <taxon>Brassicales</taxon>
        <taxon>Brassicaceae</taxon>
        <taxon>Brassiceae</taxon>
        <taxon>Raphanus</taxon>
    </lineage>
</organism>
<dbReference type="PANTHER" id="PTHR45023:SF4">
    <property type="entry name" value="GLYCINE-RICH PROTEIN-RELATED"/>
    <property type="match status" value="1"/>
</dbReference>
<accession>A0A6J0LJ97</accession>
<evidence type="ECO:0000259" key="2">
    <source>
        <dbReference type="PROSITE" id="PS50090"/>
    </source>
</evidence>
<reference evidence="4" key="2">
    <citation type="submission" date="2025-08" db="UniProtKB">
        <authorList>
            <consortium name="RefSeq"/>
        </authorList>
    </citation>
    <scope>IDENTIFICATION</scope>
    <source>
        <tissue evidence="4">Leaf</tissue>
    </source>
</reference>
<evidence type="ECO:0000313" key="3">
    <source>
        <dbReference type="Proteomes" id="UP000504610"/>
    </source>
</evidence>
<dbReference type="GeneID" id="108831264"/>
<dbReference type="KEGG" id="rsz:108831264"/>
<name>A0A6J0LJ97_RAPSA</name>
<dbReference type="PANTHER" id="PTHR45023">
    <property type="match status" value="1"/>
</dbReference>
<evidence type="ECO:0000256" key="1">
    <source>
        <dbReference type="SAM" id="MobiDB-lite"/>
    </source>
</evidence>
<protein>
    <submittedName>
        <fullName evidence="4">Glutathione S-transferase T3-like</fullName>
    </submittedName>
</protein>
<dbReference type="AlphaFoldDB" id="A0A6J0LJ97"/>
<proteinExistence type="predicted"/>
<dbReference type="PROSITE" id="PS50090">
    <property type="entry name" value="MYB_LIKE"/>
    <property type="match status" value="1"/>
</dbReference>
<keyword evidence="3" id="KW-1185">Reference proteome</keyword>
<dbReference type="RefSeq" id="XP_018460325.1">
    <property type="nucleotide sequence ID" value="XM_018604823.1"/>
</dbReference>